<proteinExistence type="predicted"/>
<dbReference type="InterPro" id="IPR036397">
    <property type="entry name" value="RNaseH_sf"/>
</dbReference>
<dbReference type="STRING" id="1448308.A0A2T2N066"/>
<dbReference type="Proteomes" id="UP000240883">
    <property type="component" value="Unassembled WGS sequence"/>
</dbReference>
<evidence type="ECO:0000313" key="4">
    <source>
        <dbReference type="Proteomes" id="UP000240883"/>
    </source>
</evidence>
<evidence type="ECO:0000313" key="3">
    <source>
        <dbReference type="EMBL" id="PSN58831.1"/>
    </source>
</evidence>
<sequence length="250" mass="28461">MSLANIPHSLVDTEPRIISLIGELQNLPRDSPSLYIDLEGIRLSRHGSISLVTIFVQPHNFVYLVDVHKLQAAAFNTTTADGISLKTVLESPSIIKVFYDLRDDSDALHHHFGIQLCGVEDIQLMENAARPAFQRRYVNGLDRCITYDAPISLAEKQEWKSTKEIGLKLFHPAKGGSYDVFNERPLNADVEKYCVVDVQFLPLLRNLYWGRLNSMWKKKVAEETEKRVQESQAPSYQPHSENKKFGPWGK</sequence>
<keyword evidence="3" id="KW-0269">Exonuclease</keyword>
<dbReference type="PANTHER" id="PTHR43040:SF1">
    <property type="entry name" value="RIBONUCLEASE D"/>
    <property type="match status" value="1"/>
</dbReference>
<dbReference type="InterPro" id="IPR002562">
    <property type="entry name" value="3'-5'_exonuclease_dom"/>
</dbReference>
<gene>
    <name evidence="3" type="ORF">BS50DRAFT_627038</name>
</gene>
<evidence type="ECO:0000256" key="1">
    <source>
        <dbReference type="SAM" id="MobiDB-lite"/>
    </source>
</evidence>
<dbReference type="PANTHER" id="PTHR43040">
    <property type="entry name" value="RIBONUCLEASE D"/>
    <property type="match status" value="1"/>
</dbReference>
<reference evidence="3 4" key="1">
    <citation type="journal article" date="2018" name="Front. Microbiol.">
        <title>Genome-Wide Analysis of Corynespora cassiicola Leaf Fall Disease Putative Effectors.</title>
        <authorList>
            <person name="Lopez D."/>
            <person name="Ribeiro S."/>
            <person name="Label P."/>
            <person name="Fumanal B."/>
            <person name="Venisse J.S."/>
            <person name="Kohler A."/>
            <person name="de Oliveira R.R."/>
            <person name="Labutti K."/>
            <person name="Lipzen A."/>
            <person name="Lail K."/>
            <person name="Bauer D."/>
            <person name="Ohm R.A."/>
            <person name="Barry K.W."/>
            <person name="Spatafora J."/>
            <person name="Grigoriev I.V."/>
            <person name="Martin F.M."/>
            <person name="Pujade-Renaud V."/>
        </authorList>
    </citation>
    <scope>NUCLEOTIDE SEQUENCE [LARGE SCALE GENOMIC DNA]</scope>
    <source>
        <strain evidence="3 4">Philippines</strain>
    </source>
</reference>
<keyword evidence="4" id="KW-1185">Reference proteome</keyword>
<organism evidence="3 4">
    <name type="scientific">Corynespora cassiicola Philippines</name>
    <dbReference type="NCBI Taxonomy" id="1448308"/>
    <lineage>
        <taxon>Eukaryota</taxon>
        <taxon>Fungi</taxon>
        <taxon>Dikarya</taxon>
        <taxon>Ascomycota</taxon>
        <taxon>Pezizomycotina</taxon>
        <taxon>Dothideomycetes</taxon>
        <taxon>Pleosporomycetidae</taxon>
        <taxon>Pleosporales</taxon>
        <taxon>Corynesporascaceae</taxon>
        <taxon>Corynespora</taxon>
    </lineage>
</organism>
<keyword evidence="3" id="KW-0378">Hydrolase</keyword>
<keyword evidence="3" id="KW-0540">Nuclease</keyword>
<protein>
    <submittedName>
        <fullName evidence="3">Exonuclease</fullName>
    </submittedName>
</protein>
<accession>A0A2T2N066</accession>
<dbReference type="GO" id="GO:0006139">
    <property type="term" value="P:nucleobase-containing compound metabolic process"/>
    <property type="evidence" value="ECO:0007669"/>
    <property type="project" value="InterPro"/>
</dbReference>
<dbReference type="EMBL" id="KZ678191">
    <property type="protein sequence ID" value="PSN58831.1"/>
    <property type="molecule type" value="Genomic_DNA"/>
</dbReference>
<feature type="domain" description="3'-5' exonuclease" evidence="2">
    <location>
        <begin position="16"/>
        <end position="131"/>
    </location>
</feature>
<name>A0A2T2N066_CORCC</name>
<dbReference type="Pfam" id="PF01612">
    <property type="entry name" value="DNA_pol_A_exo1"/>
    <property type="match status" value="1"/>
</dbReference>
<feature type="region of interest" description="Disordered" evidence="1">
    <location>
        <begin position="223"/>
        <end position="250"/>
    </location>
</feature>
<dbReference type="GO" id="GO:0003676">
    <property type="term" value="F:nucleic acid binding"/>
    <property type="evidence" value="ECO:0007669"/>
    <property type="project" value="InterPro"/>
</dbReference>
<dbReference type="GO" id="GO:0008408">
    <property type="term" value="F:3'-5' exonuclease activity"/>
    <property type="evidence" value="ECO:0007669"/>
    <property type="project" value="InterPro"/>
</dbReference>
<dbReference type="Gene3D" id="3.30.420.10">
    <property type="entry name" value="Ribonuclease H-like superfamily/Ribonuclease H"/>
    <property type="match status" value="1"/>
</dbReference>
<dbReference type="AlphaFoldDB" id="A0A2T2N066"/>
<evidence type="ECO:0000259" key="2">
    <source>
        <dbReference type="Pfam" id="PF01612"/>
    </source>
</evidence>
<dbReference type="InterPro" id="IPR012337">
    <property type="entry name" value="RNaseH-like_sf"/>
</dbReference>
<feature type="compositionally biased region" description="Polar residues" evidence="1">
    <location>
        <begin position="230"/>
        <end position="239"/>
    </location>
</feature>
<dbReference type="OrthoDB" id="26838at2759"/>
<dbReference type="SUPFAM" id="SSF53098">
    <property type="entry name" value="Ribonuclease H-like"/>
    <property type="match status" value="1"/>
</dbReference>